<dbReference type="Proteomes" id="UP000243053">
    <property type="component" value="Unassembled WGS sequence"/>
</dbReference>
<feature type="transmembrane region" description="Helical" evidence="6">
    <location>
        <begin position="34"/>
        <end position="58"/>
    </location>
</feature>
<dbReference type="AlphaFoldDB" id="A0A1Y5END9"/>
<keyword evidence="2" id="KW-1003">Cell membrane</keyword>
<gene>
    <name evidence="9" type="ORF">A9Q75_06000</name>
</gene>
<comment type="subcellular location">
    <subcellularLocation>
        <location evidence="1">Cell membrane</location>
        <topology evidence="1">Multi-pass membrane protein</topology>
    </subcellularLocation>
</comment>
<keyword evidence="3 6" id="KW-0812">Transmembrane</keyword>
<evidence type="ECO:0000256" key="5">
    <source>
        <dbReference type="ARBA" id="ARBA00023136"/>
    </source>
</evidence>
<dbReference type="Pfam" id="PF13807">
    <property type="entry name" value="GNVR"/>
    <property type="match status" value="1"/>
</dbReference>
<evidence type="ECO:0000256" key="3">
    <source>
        <dbReference type="ARBA" id="ARBA00022692"/>
    </source>
</evidence>
<organism evidence="9 10">
    <name type="scientific">Colwellia psychrerythraea</name>
    <name type="common">Vibrio psychroerythus</name>
    <dbReference type="NCBI Taxonomy" id="28229"/>
    <lineage>
        <taxon>Bacteria</taxon>
        <taxon>Pseudomonadati</taxon>
        <taxon>Pseudomonadota</taxon>
        <taxon>Gammaproteobacteria</taxon>
        <taxon>Alteromonadales</taxon>
        <taxon>Colwelliaceae</taxon>
        <taxon>Colwellia</taxon>
    </lineage>
</organism>
<dbReference type="InterPro" id="IPR003856">
    <property type="entry name" value="LPS_length_determ_N"/>
</dbReference>
<accession>A0A1Y5END9</accession>
<dbReference type="PANTHER" id="PTHR32309">
    <property type="entry name" value="TYROSINE-PROTEIN KINASE"/>
    <property type="match status" value="1"/>
</dbReference>
<dbReference type="Pfam" id="PF02706">
    <property type="entry name" value="Wzz"/>
    <property type="match status" value="1"/>
</dbReference>
<proteinExistence type="predicted"/>
<feature type="transmembrane region" description="Helical" evidence="6">
    <location>
        <begin position="296"/>
        <end position="319"/>
    </location>
</feature>
<evidence type="ECO:0000259" key="8">
    <source>
        <dbReference type="Pfam" id="PF13807"/>
    </source>
</evidence>
<evidence type="ECO:0000256" key="6">
    <source>
        <dbReference type="SAM" id="Phobius"/>
    </source>
</evidence>
<evidence type="ECO:0000313" key="10">
    <source>
        <dbReference type="Proteomes" id="UP000243053"/>
    </source>
</evidence>
<comment type="caution">
    <text evidence="9">The sequence shown here is derived from an EMBL/GenBank/DDBJ whole genome shotgun (WGS) entry which is preliminary data.</text>
</comment>
<dbReference type="EMBL" id="MAAF01000040">
    <property type="protein sequence ID" value="OUR82395.1"/>
    <property type="molecule type" value="Genomic_DNA"/>
</dbReference>
<dbReference type="InterPro" id="IPR032807">
    <property type="entry name" value="GNVR"/>
</dbReference>
<name>A0A1Y5END9_COLPS</name>
<evidence type="ECO:0000256" key="2">
    <source>
        <dbReference type="ARBA" id="ARBA00022475"/>
    </source>
</evidence>
<dbReference type="PANTHER" id="PTHR32309:SF13">
    <property type="entry name" value="FERRIC ENTEROBACTIN TRANSPORT PROTEIN FEPE"/>
    <property type="match status" value="1"/>
</dbReference>
<dbReference type="InterPro" id="IPR050445">
    <property type="entry name" value="Bact_polysacc_biosynth/exp"/>
</dbReference>
<dbReference type="GO" id="GO:0004713">
    <property type="term" value="F:protein tyrosine kinase activity"/>
    <property type="evidence" value="ECO:0007669"/>
    <property type="project" value="TreeGrafter"/>
</dbReference>
<evidence type="ECO:0000313" key="9">
    <source>
        <dbReference type="EMBL" id="OUR82395.1"/>
    </source>
</evidence>
<evidence type="ECO:0000256" key="4">
    <source>
        <dbReference type="ARBA" id="ARBA00022989"/>
    </source>
</evidence>
<keyword evidence="5 6" id="KW-0472">Membrane</keyword>
<evidence type="ECO:0000256" key="1">
    <source>
        <dbReference type="ARBA" id="ARBA00004651"/>
    </source>
</evidence>
<protein>
    <submittedName>
        <fullName evidence="9">LPS O-antigen length regulator</fullName>
    </submittedName>
</protein>
<feature type="domain" description="Polysaccharide chain length determinant N-terminal" evidence="7">
    <location>
        <begin position="24"/>
        <end position="128"/>
    </location>
</feature>
<reference evidence="10" key="1">
    <citation type="journal article" date="2017" name="Proc. Natl. Acad. Sci. U.S.A.">
        <title>Simulation of Deepwater Horizon oil plume reveals substrate specialization within a complex community of hydrocarbon degraders.</title>
        <authorList>
            <person name="Hu P."/>
            <person name="Dubinsky E.A."/>
            <person name="Probst A.J."/>
            <person name="Wang J."/>
            <person name="Sieber C.M.K."/>
            <person name="Tom L.M."/>
            <person name="Gardinali P."/>
            <person name="Banfield J.F."/>
            <person name="Atlas R.M."/>
            <person name="Andersen G.L."/>
        </authorList>
    </citation>
    <scope>NUCLEOTIDE SEQUENCE [LARGE SCALE GENOMIC DNA]</scope>
</reference>
<dbReference type="GO" id="GO:0005886">
    <property type="term" value="C:plasma membrane"/>
    <property type="evidence" value="ECO:0007669"/>
    <property type="project" value="UniProtKB-SubCell"/>
</dbReference>
<evidence type="ECO:0000259" key="7">
    <source>
        <dbReference type="Pfam" id="PF02706"/>
    </source>
</evidence>
<sequence length="322" mass="35865">MNVQLLQQQLLQQQLLQNTQNQDDEIDLAELWRAIWAGKFTIIIISMIFAVASVFFALSKPDIYKASAILSPASSEGGAGGLGALAGQFGGLASMAGINLGGGGGVDKTALALEILKSRSFIETFIAKHDLLIPLMASKNWDMASDTLILNEEMYDKANKKWLREVKAPKTPEPSSWEAYQAFLQLVTVAQDKTTSMVTMDIAFYSPSLAKQWLTWLIQDINEFMREQDQIEAKASIDYLTKQLVNIKVATMETVFYQLIEEQTKNMMLTMVKKEYVLKTIDPAQVPDTKDKPKRALIVVLGTMLGGILSVLIVLIRYFSKK</sequence>
<feature type="domain" description="Tyrosine-protein kinase G-rich" evidence="8">
    <location>
        <begin position="249"/>
        <end position="318"/>
    </location>
</feature>
<keyword evidence="4 6" id="KW-1133">Transmembrane helix</keyword>